<evidence type="ECO:0000313" key="4">
    <source>
        <dbReference type="Proteomes" id="UP000308092"/>
    </source>
</evidence>
<comment type="caution">
    <text evidence="3">The sequence shown here is derived from an EMBL/GenBank/DDBJ whole genome shotgun (WGS) entry which is preliminary data.</text>
</comment>
<dbReference type="STRING" id="1220188.A0A4S3J9X3"/>
<dbReference type="AlphaFoldDB" id="A0A4S3J9X3"/>
<evidence type="ECO:0000259" key="1">
    <source>
        <dbReference type="Pfam" id="PF06985"/>
    </source>
</evidence>
<dbReference type="RefSeq" id="XP_033426584.1">
    <property type="nucleotide sequence ID" value="XM_033570552.1"/>
</dbReference>
<sequence>MLQALLTFGLVEAVTEAKVAESTLLRTVTSSENPKKTRIVITSTNIPALLDNWRSRIRALGDSDQARQWASRVQTALKQALALLEIEVMHPRLSVFRTARLDECDYAQVLMQIGSLAEMLVSSSYVFPVKTPRQGFSWTFLLTPHRVIRDDMLLKGWCPFTIKMLSQTVKMLAYASVCPPVVRESSRGHGQCSGKGCVVNNISDPGNYEPRHVVGRCVCEKLAAGDKVINLLLKGKVPVIERNPATQNRLCAVDAASTNYVAISHVWADGLGSTAEVGIPSCQIDRLMSMTQKIVPSGTFWLDSLCVPERKDMRKKAIGLMAQTYRNAAAVLVLDLAIQSTSLSMPRELKLLRILSSGWMQRLWTLQEGILANEVIFALTDGLVTLAELIPSGQDLFNGVVADLASEVFRLQKYKQRVLTISDISAALRWRMTSKSEDEVLAISGLLNVDAYTLAGLSAEKRMSTFLLEVRQLPYNIIFLSGAKLNEPAFHWAPTTFMRAVETTLSFGLGQVICTATGLLAEYPAIYFPSTTVDSQPNWFIRDSANERIYKLIDLYLGKDAEVIGVPSSYRCNVVLLLEVPGSYQTTYGAAVWGNSEPSADVEDEENRIVCEFQKRIVFQHITESELDGETSPLIVQGKFRRMKVKII</sequence>
<dbReference type="VEuPathDB" id="FungiDB:EYZ11_008656"/>
<name>A0A4S3J9X3_9EURO</name>
<accession>A0A4S3J9X3</accession>
<evidence type="ECO:0000313" key="5">
    <source>
        <dbReference type="Proteomes" id="UP000324241"/>
    </source>
</evidence>
<dbReference type="EMBL" id="SOSA01000376">
    <property type="protein sequence ID" value="THC91879.1"/>
    <property type="molecule type" value="Genomic_DNA"/>
</dbReference>
<dbReference type="OrthoDB" id="2426273at2759"/>
<dbReference type="Proteomes" id="UP000308092">
    <property type="component" value="Unassembled WGS sequence"/>
</dbReference>
<dbReference type="PANTHER" id="PTHR39596:SF2">
    <property type="entry name" value="HET DOMAIN PROTEIN (AFU_ORTHOLOGUE AFUA_1G17550)-RELATED"/>
    <property type="match status" value="1"/>
</dbReference>
<feature type="domain" description="Heterokaryon incompatibility" evidence="1">
    <location>
        <begin position="260"/>
        <end position="338"/>
    </location>
</feature>
<protein>
    <recommendedName>
        <fullName evidence="1">Heterokaryon incompatibility domain-containing protein</fullName>
    </recommendedName>
</protein>
<keyword evidence="4" id="KW-1185">Reference proteome</keyword>
<dbReference type="GeneID" id="54328615"/>
<evidence type="ECO:0000313" key="2">
    <source>
        <dbReference type="EMBL" id="KAA8647223.1"/>
    </source>
</evidence>
<dbReference type="Pfam" id="PF06985">
    <property type="entry name" value="HET"/>
    <property type="match status" value="1"/>
</dbReference>
<proteinExistence type="predicted"/>
<gene>
    <name evidence="2" type="ORF">ATNIH1004_005913</name>
    <name evidence="3" type="ORF">EYZ11_008656</name>
</gene>
<organism evidence="3 4">
    <name type="scientific">Aspergillus tanneri</name>
    <dbReference type="NCBI Taxonomy" id="1220188"/>
    <lineage>
        <taxon>Eukaryota</taxon>
        <taxon>Fungi</taxon>
        <taxon>Dikarya</taxon>
        <taxon>Ascomycota</taxon>
        <taxon>Pezizomycotina</taxon>
        <taxon>Eurotiomycetes</taxon>
        <taxon>Eurotiomycetidae</taxon>
        <taxon>Eurotiales</taxon>
        <taxon>Aspergillaceae</taxon>
        <taxon>Aspergillus</taxon>
        <taxon>Aspergillus subgen. Circumdati</taxon>
    </lineage>
</organism>
<dbReference type="EMBL" id="QUQM01000004">
    <property type="protein sequence ID" value="KAA8647223.1"/>
    <property type="molecule type" value="Genomic_DNA"/>
</dbReference>
<dbReference type="InterPro" id="IPR010730">
    <property type="entry name" value="HET"/>
</dbReference>
<reference evidence="3 4" key="1">
    <citation type="submission" date="2019-03" db="EMBL/GenBank/DDBJ databases">
        <title>The genome sequence of a newly discovered highly antifungal drug resistant Aspergillus species, Aspergillus tanneri NIH 1004.</title>
        <authorList>
            <person name="Mounaud S."/>
            <person name="Singh I."/>
            <person name="Joardar V."/>
            <person name="Pakala S."/>
            <person name="Pakala S."/>
            <person name="Venepally P."/>
            <person name="Hoover J."/>
            <person name="Nierman W."/>
            <person name="Chung J."/>
            <person name="Losada L."/>
        </authorList>
    </citation>
    <scope>NUCLEOTIDE SEQUENCE [LARGE SCALE GENOMIC DNA]</scope>
    <source>
        <strain evidence="3 4">NIH1004</strain>
    </source>
</reference>
<evidence type="ECO:0000313" key="3">
    <source>
        <dbReference type="EMBL" id="THC91879.1"/>
    </source>
</evidence>
<reference evidence="2 5" key="2">
    <citation type="submission" date="2019-08" db="EMBL/GenBank/DDBJ databases">
        <title>The genome sequence of a newly discovered highly antifungal drug resistant Aspergillus species, Aspergillus tanneri NIH 1004.</title>
        <authorList>
            <person name="Mounaud S."/>
            <person name="Singh I."/>
            <person name="Joardar V."/>
            <person name="Pakala S."/>
            <person name="Pakala S."/>
            <person name="Venepally P."/>
            <person name="Chung J.K."/>
            <person name="Losada L."/>
            <person name="Nierman W.C."/>
        </authorList>
    </citation>
    <scope>NUCLEOTIDE SEQUENCE [LARGE SCALE GENOMIC DNA]</scope>
    <source>
        <strain evidence="2 5">NIH1004</strain>
    </source>
</reference>
<dbReference type="PANTHER" id="PTHR39596">
    <property type="match status" value="1"/>
</dbReference>
<dbReference type="Proteomes" id="UP000324241">
    <property type="component" value="Unassembled WGS sequence"/>
</dbReference>